<proteinExistence type="predicted"/>
<protein>
    <submittedName>
        <fullName evidence="1">Uncharacterized protein</fullName>
    </submittedName>
</protein>
<evidence type="ECO:0000313" key="2">
    <source>
        <dbReference type="Proteomes" id="UP001500280"/>
    </source>
</evidence>
<keyword evidence="2" id="KW-1185">Reference proteome</keyword>
<dbReference type="Proteomes" id="UP001500280">
    <property type="component" value="Unassembled WGS sequence"/>
</dbReference>
<evidence type="ECO:0000313" key="1">
    <source>
        <dbReference type="EMBL" id="GAA1686348.1"/>
    </source>
</evidence>
<sequence>MRNKATASPFLHRLIVQISPCHNPVNERTVPSQRYRLCTWEWEADD</sequence>
<organism evidence="1 2">
    <name type="scientific">Kribbella yunnanensis</name>
    <dbReference type="NCBI Taxonomy" id="190194"/>
    <lineage>
        <taxon>Bacteria</taxon>
        <taxon>Bacillati</taxon>
        <taxon>Actinomycetota</taxon>
        <taxon>Actinomycetes</taxon>
        <taxon>Propionibacteriales</taxon>
        <taxon>Kribbellaceae</taxon>
        <taxon>Kribbella</taxon>
    </lineage>
</organism>
<name>A0ABP4TE73_9ACTN</name>
<gene>
    <name evidence="1" type="ORF">GCM10009745_33670</name>
</gene>
<accession>A0ABP4TE73</accession>
<reference evidence="2" key="1">
    <citation type="journal article" date="2019" name="Int. J. Syst. Evol. Microbiol.">
        <title>The Global Catalogue of Microorganisms (GCM) 10K type strain sequencing project: providing services to taxonomists for standard genome sequencing and annotation.</title>
        <authorList>
            <consortium name="The Broad Institute Genomics Platform"/>
            <consortium name="The Broad Institute Genome Sequencing Center for Infectious Disease"/>
            <person name="Wu L."/>
            <person name="Ma J."/>
        </authorList>
    </citation>
    <scope>NUCLEOTIDE SEQUENCE [LARGE SCALE GENOMIC DNA]</scope>
    <source>
        <strain evidence="2">JCM 14307</strain>
    </source>
</reference>
<dbReference type="EMBL" id="BAAANF010000010">
    <property type="protein sequence ID" value="GAA1686348.1"/>
    <property type="molecule type" value="Genomic_DNA"/>
</dbReference>
<comment type="caution">
    <text evidence="1">The sequence shown here is derived from an EMBL/GenBank/DDBJ whole genome shotgun (WGS) entry which is preliminary data.</text>
</comment>